<organism evidence="2 3">
    <name type="scientific">Anaeramoeba flamelloides</name>
    <dbReference type="NCBI Taxonomy" id="1746091"/>
    <lineage>
        <taxon>Eukaryota</taxon>
        <taxon>Metamonada</taxon>
        <taxon>Anaeramoebidae</taxon>
        <taxon>Anaeramoeba</taxon>
    </lineage>
</organism>
<proteinExistence type="predicted"/>
<keyword evidence="1" id="KW-0175">Coiled coil</keyword>
<gene>
    <name evidence="2" type="ORF">M0812_25329</name>
</gene>
<comment type="caution">
    <text evidence="2">The sequence shown here is derived from an EMBL/GenBank/DDBJ whole genome shotgun (WGS) entry which is preliminary data.</text>
</comment>
<name>A0AAV7YFK6_9EUKA</name>
<evidence type="ECO:0000256" key="1">
    <source>
        <dbReference type="SAM" id="Coils"/>
    </source>
</evidence>
<protein>
    <submittedName>
        <fullName evidence="2">Uncharacterized protein</fullName>
    </submittedName>
</protein>
<dbReference type="Proteomes" id="UP001146793">
    <property type="component" value="Unassembled WGS sequence"/>
</dbReference>
<reference evidence="2" key="1">
    <citation type="submission" date="2022-08" db="EMBL/GenBank/DDBJ databases">
        <title>Novel sulphate-reducing endosymbionts in the free-living metamonad Anaeramoeba.</title>
        <authorList>
            <person name="Jerlstrom-Hultqvist J."/>
            <person name="Cepicka I."/>
            <person name="Gallot-Lavallee L."/>
            <person name="Salas-Leiva D."/>
            <person name="Curtis B.A."/>
            <person name="Zahonova K."/>
            <person name="Pipaliya S."/>
            <person name="Dacks J."/>
            <person name="Roger A.J."/>
        </authorList>
    </citation>
    <scope>NUCLEOTIDE SEQUENCE</scope>
    <source>
        <strain evidence="2">Busselton2</strain>
    </source>
</reference>
<feature type="coiled-coil region" evidence="1">
    <location>
        <begin position="27"/>
        <end position="54"/>
    </location>
</feature>
<dbReference type="EMBL" id="JANTQA010000060">
    <property type="protein sequence ID" value="KAJ3427701.1"/>
    <property type="molecule type" value="Genomic_DNA"/>
</dbReference>
<evidence type="ECO:0000313" key="3">
    <source>
        <dbReference type="Proteomes" id="UP001146793"/>
    </source>
</evidence>
<evidence type="ECO:0000313" key="2">
    <source>
        <dbReference type="EMBL" id="KAJ3427701.1"/>
    </source>
</evidence>
<accession>A0AAV7YFK6</accession>
<dbReference type="AlphaFoldDB" id="A0AAV7YFK6"/>
<sequence length="167" mass="20301">MTNTEQQKPQRRRRRRRTKNIEQLDGVDMLTCKLQQLRSRIVEKQKNLAFEERIIRNNLRTPNLQEEEKIFSSLLRSSTEKIESPLTFEENFDDDYEFGFVDQIQFENNYENELGIDPEMEQTVFDKIINEEESSHPMFDSNQDLNHFEYEEINMIDPDYEFEQMFI</sequence>